<evidence type="ECO:0000313" key="25">
    <source>
        <dbReference type="Proteomes" id="UP000010552"/>
    </source>
</evidence>
<evidence type="ECO:0000313" key="24">
    <source>
        <dbReference type="EMBL" id="ELK05121.1"/>
    </source>
</evidence>
<evidence type="ECO:0000256" key="14">
    <source>
        <dbReference type="ARBA" id="ARBA00023279"/>
    </source>
</evidence>
<evidence type="ECO:0000256" key="11">
    <source>
        <dbReference type="ARBA" id="ARBA00023157"/>
    </source>
</evidence>
<comment type="caution">
    <text evidence="20">Lacks conserved residue(s) required for the propagation of feature annotation.</text>
</comment>
<dbReference type="PRINTS" id="PR00023">
    <property type="entry name" value="ZPELLUCIDA"/>
</dbReference>
<dbReference type="FunCoup" id="L5K2Y7">
    <property type="interactions" value="73"/>
</dbReference>
<evidence type="ECO:0000256" key="3">
    <source>
        <dbReference type="ARBA" id="ARBA00022475"/>
    </source>
</evidence>
<dbReference type="SUPFAM" id="SSF57492">
    <property type="entry name" value="Trefoil"/>
    <property type="match status" value="1"/>
</dbReference>
<evidence type="ECO:0000259" key="22">
    <source>
        <dbReference type="PROSITE" id="PS51034"/>
    </source>
</evidence>
<dbReference type="InterPro" id="IPR055356">
    <property type="entry name" value="ZP-N"/>
</dbReference>
<accession>L5K2Y7</accession>
<dbReference type="GO" id="GO:0005886">
    <property type="term" value="C:plasma membrane"/>
    <property type="evidence" value="ECO:0007669"/>
    <property type="project" value="UniProtKB-SubCell"/>
</dbReference>
<dbReference type="PROSITE" id="PS51034">
    <property type="entry name" value="ZP_2"/>
    <property type="match status" value="1"/>
</dbReference>
<name>L5K2Y7_PTEAL</name>
<dbReference type="GO" id="GO:0060468">
    <property type="term" value="P:prevention of polyspermy"/>
    <property type="evidence" value="ECO:0007669"/>
    <property type="project" value="TreeGrafter"/>
</dbReference>
<comment type="subcellular location">
    <subcellularLocation>
        <location evidence="1">Cell membrane</location>
        <topology evidence="1">Single-pass type I membrane protein</topology>
    </subcellularLocation>
    <subcellularLocation>
        <location evidence="15">Zona pellucida</location>
    </subcellularLocation>
</comment>
<dbReference type="PROSITE" id="PS51448">
    <property type="entry name" value="P_TREFOIL_2"/>
    <property type="match status" value="1"/>
</dbReference>
<feature type="domain" description="P-type" evidence="23">
    <location>
        <begin position="119"/>
        <end position="160"/>
    </location>
</feature>
<evidence type="ECO:0000256" key="8">
    <source>
        <dbReference type="ARBA" id="ARBA00022729"/>
    </source>
</evidence>
<dbReference type="InterPro" id="IPR042235">
    <property type="entry name" value="ZP-C_dom"/>
</dbReference>
<evidence type="ECO:0000256" key="6">
    <source>
        <dbReference type="ARBA" id="ARBA00022685"/>
    </source>
</evidence>
<evidence type="ECO:0000256" key="16">
    <source>
        <dbReference type="ARBA" id="ARBA00037545"/>
    </source>
</evidence>
<dbReference type="eggNOG" id="ENOG502QU54">
    <property type="taxonomic scope" value="Eukaryota"/>
</dbReference>
<dbReference type="Proteomes" id="UP000010552">
    <property type="component" value="Unassembled WGS sequence"/>
</dbReference>
<keyword evidence="12" id="KW-0675">Receptor</keyword>
<evidence type="ECO:0000256" key="19">
    <source>
        <dbReference type="ARBA" id="ARBA00042573"/>
    </source>
</evidence>
<sequence length="497" mass="53688">MSRERACLRDTHRGSQAPRGTRAMNTLSSLSTRVSLDNRGLLHRLQNDSGCGTQVTEGPGSTVVLEVSYDGCYVTEWASHYVLPVGVEAAEGAGRRMVTKTKLLKCPVGLRARRAPDAEVCDPIPVWDRLPCAPAPSTPGDCQDLGCCYSSEGSACYYGNTVTSRCTQDGHFHIAVSRNVTLPPLLLTSVHLAFRNDSGCDPTTATHAFVLFRFPFTSCGTTRRVTADRAVYENELVAARDVATWSHGSITRDSIFRLRVSCSYSVSSNALPVDVRVLTLPPPLPETQPGPLTLELRLAKDENYSSYYGAGDYPVVKLLREPVYVEVSARHRADPGLGLLLRHCWATPGPDPLQRPQWSLLVKGCPYTGDNYRTRLIAVQTASGPPFPAPHQRFSILTFSFVDPAASQALGGPTVFSSVTIQISISSIRVRGSKSQGEGSSVWSGPRSSDFVTQSPVLTSLPRFSGATQLSSWGRNTPQLQGSAVPGQPAHRQDGSG</sequence>
<evidence type="ECO:0000256" key="10">
    <source>
        <dbReference type="ARBA" id="ARBA00023136"/>
    </source>
</evidence>
<evidence type="ECO:0000256" key="9">
    <source>
        <dbReference type="ARBA" id="ARBA00022989"/>
    </source>
</evidence>
<dbReference type="AlphaFoldDB" id="L5K2Y7"/>
<feature type="region of interest" description="Disordered" evidence="21">
    <location>
        <begin position="468"/>
        <end position="497"/>
    </location>
</feature>
<keyword evidence="9" id="KW-1133">Transmembrane helix</keyword>
<feature type="domain" description="ZP" evidence="22">
    <location>
        <begin position="165"/>
        <end position="440"/>
    </location>
</feature>
<dbReference type="InterPro" id="IPR055355">
    <property type="entry name" value="ZP-C"/>
</dbReference>
<evidence type="ECO:0000256" key="17">
    <source>
        <dbReference type="ARBA" id="ARBA00040238"/>
    </source>
</evidence>
<evidence type="ECO:0000256" key="7">
    <source>
        <dbReference type="ARBA" id="ARBA00022692"/>
    </source>
</evidence>
<keyword evidence="6" id="KW-0165">Cleavage on pair of basic residues</keyword>
<keyword evidence="13" id="KW-0325">Glycoprotein</keyword>
<feature type="compositionally biased region" description="Polar residues" evidence="21">
    <location>
        <begin position="468"/>
        <end position="482"/>
    </location>
</feature>
<evidence type="ECO:0000256" key="4">
    <source>
        <dbReference type="ARBA" id="ARBA00022525"/>
    </source>
</evidence>
<dbReference type="Pfam" id="PF23344">
    <property type="entry name" value="ZP-N"/>
    <property type="match status" value="1"/>
</dbReference>
<evidence type="ECO:0000256" key="2">
    <source>
        <dbReference type="ARBA" id="ARBA00010863"/>
    </source>
</evidence>
<dbReference type="PANTHER" id="PTHR23343:SF31">
    <property type="entry name" value="ZONA PELLUCIDA SPERM-BINDING PROTEIN 4"/>
    <property type="match status" value="1"/>
</dbReference>
<keyword evidence="11 20" id="KW-1015">Disulfide bond</keyword>
<protein>
    <recommendedName>
        <fullName evidence="17">Zona pellucida sperm-binding protein 4</fullName>
    </recommendedName>
    <alternativeName>
        <fullName evidence="19">Zona pellucida glycoprotein 4</fullName>
    </alternativeName>
    <alternativeName>
        <fullName evidence="18">Zona pellucida protein B</fullName>
    </alternativeName>
</protein>
<keyword evidence="25" id="KW-1185">Reference proteome</keyword>
<evidence type="ECO:0000256" key="20">
    <source>
        <dbReference type="PROSITE-ProRule" id="PRU00779"/>
    </source>
</evidence>
<keyword evidence="5" id="KW-0272">Extracellular matrix</keyword>
<keyword evidence="8" id="KW-0732">Signal</keyword>
<dbReference type="InterPro" id="IPR017977">
    <property type="entry name" value="ZP_dom_CS"/>
</dbReference>
<dbReference type="Pfam" id="PF00100">
    <property type="entry name" value="Zona_pellucida"/>
    <property type="match status" value="1"/>
</dbReference>
<dbReference type="GO" id="GO:0035805">
    <property type="term" value="C:egg coat"/>
    <property type="evidence" value="ECO:0007669"/>
    <property type="project" value="UniProtKB-SubCell"/>
</dbReference>
<keyword evidence="7" id="KW-0812">Transmembrane</keyword>
<dbReference type="InterPro" id="IPR017957">
    <property type="entry name" value="P_trefoil_CS"/>
</dbReference>
<dbReference type="Pfam" id="PF00088">
    <property type="entry name" value="Trefoil"/>
    <property type="match status" value="1"/>
</dbReference>
<keyword evidence="10" id="KW-0472">Membrane</keyword>
<dbReference type="InterPro" id="IPR054554">
    <property type="entry name" value="ZP1/4_Ig-like"/>
</dbReference>
<dbReference type="PANTHER" id="PTHR23343">
    <property type="entry name" value="ZONA PELLUCIDA SPERM-BINDING PROTEIN"/>
    <property type="match status" value="1"/>
</dbReference>
<comment type="function">
    <text evidence="16">Component of the zona pellucida, an extracellular matrix surrounding oocytes which mediates sperm binding, induction of the acrosome reaction and prevents post-fertilization polyspermy. The zona pellucida is composed of 3 to 4 glycoproteins, ZP1, ZP2, ZP3, and ZP4. ZP4 may act as a sperm receptor.</text>
</comment>
<reference evidence="25" key="1">
    <citation type="journal article" date="2013" name="Science">
        <title>Comparative analysis of bat genomes provides insight into the evolution of flight and immunity.</title>
        <authorList>
            <person name="Zhang G."/>
            <person name="Cowled C."/>
            <person name="Shi Z."/>
            <person name="Huang Z."/>
            <person name="Bishop-Lilly K.A."/>
            <person name="Fang X."/>
            <person name="Wynne J.W."/>
            <person name="Xiong Z."/>
            <person name="Baker M.L."/>
            <person name="Zhao W."/>
            <person name="Tachedjian M."/>
            <person name="Zhu Y."/>
            <person name="Zhou P."/>
            <person name="Jiang X."/>
            <person name="Ng J."/>
            <person name="Yang L."/>
            <person name="Wu L."/>
            <person name="Xiao J."/>
            <person name="Feng Y."/>
            <person name="Chen Y."/>
            <person name="Sun X."/>
            <person name="Zhang Y."/>
            <person name="Marsh G.A."/>
            <person name="Crameri G."/>
            <person name="Broder C.C."/>
            <person name="Frey K.G."/>
            <person name="Wang L.F."/>
            <person name="Wang J."/>
        </authorList>
    </citation>
    <scope>NUCLEOTIDE SEQUENCE [LARGE SCALE GENOMIC DNA]</scope>
</reference>
<dbReference type="InterPro" id="IPR048290">
    <property type="entry name" value="ZP_chr"/>
</dbReference>
<feature type="region of interest" description="Disordered" evidence="21">
    <location>
        <begin position="1"/>
        <end position="21"/>
    </location>
</feature>
<dbReference type="STRING" id="9402.L5K2Y7"/>
<evidence type="ECO:0000256" key="21">
    <source>
        <dbReference type="SAM" id="MobiDB-lite"/>
    </source>
</evidence>
<feature type="disulfide bond" evidence="20">
    <location>
        <begin position="132"/>
        <end position="147"/>
    </location>
</feature>
<evidence type="ECO:0000256" key="5">
    <source>
        <dbReference type="ARBA" id="ARBA00022530"/>
    </source>
</evidence>
<evidence type="ECO:0000256" key="1">
    <source>
        <dbReference type="ARBA" id="ARBA00004251"/>
    </source>
</evidence>
<evidence type="ECO:0000256" key="13">
    <source>
        <dbReference type="ARBA" id="ARBA00023180"/>
    </source>
</evidence>
<dbReference type="GO" id="GO:0007339">
    <property type="term" value="P:binding of sperm to zona pellucida"/>
    <property type="evidence" value="ECO:0007669"/>
    <property type="project" value="TreeGrafter"/>
</dbReference>
<dbReference type="InterPro" id="IPR051148">
    <property type="entry name" value="Zona_Pellucida_Domain_gp"/>
</dbReference>
<dbReference type="SMART" id="SM00018">
    <property type="entry name" value="PD"/>
    <property type="match status" value="1"/>
</dbReference>
<keyword evidence="4" id="KW-0964">Secreted</keyword>
<dbReference type="EMBL" id="KB031047">
    <property type="protein sequence ID" value="ELK05121.1"/>
    <property type="molecule type" value="Genomic_DNA"/>
</dbReference>
<dbReference type="CDD" id="cd00111">
    <property type="entry name" value="Trefoil"/>
    <property type="match status" value="1"/>
</dbReference>
<dbReference type="GO" id="GO:0032190">
    <property type="term" value="F:acrosin binding"/>
    <property type="evidence" value="ECO:0007669"/>
    <property type="project" value="TreeGrafter"/>
</dbReference>
<dbReference type="InterPro" id="IPR000519">
    <property type="entry name" value="P_trefoil_dom"/>
</dbReference>
<dbReference type="InterPro" id="IPR001507">
    <property type="entry name" value="ZP_dom"/>
</dbReference>
<keyword evidence="3" id="KW-1003">Cell membrane</keyword>
<dbReference type="GO" id="GO:0035804">
    <property type="term" value="F:structural constituent of egg coat"/>
    <property type="evidence" value="ECO:0007669"/>
    <property type="project" value="TreeGrafter"/>
</dbReference>
<dbReference type="InterPro" id="IPR044913">
    <property type="entry name" value="P_trefoil_dom_sf"/>
</dbReference>
<comment type="similarity">
    <text evidence="2">Belongs to the ZP domain family. ZPB subfamily.</text>
</comment>
<keyword evidence="14" id="KW-0278">Fertilization</keyword>
<gene>
    <name evidence="24" type="ORF">PAL_GLEAN10008205</name>
</gene>
<dbReference type="PROSITE" id="PS00682">
    <property type="entry name" value="ZP_1"/>
    <property type="match status" value="1"/>
</dbReference>
<evidence type="ECO:0000256" key="12">
    <source>
        <dbReference type="ARBA" id="ARBA00023170"/>
    </source>
</evidence>
<dbReference type="SMART" id="SM00241">
    <property type="entry name" value="ZP"/>
    <property type="match status" value="1"/>
</dbReference>
<dbReference type="Gene3D" id="2.60.40.3210">
    <property type="entry name" value="Zona pellucida, ZP-N domain"/>
    <property type="match status" value="1"/>
</dbReference>
<dbReference type="Gene3D" id="2.60.40.4100">
    <property type="entry name" value="Zona pellucida, ZP-C domain"/>
    <property type="match status" value="1"/>
</dbReference>
<dbReference type="Pfam" id="PF22821">
    <property type="entry name" value="ZP1_ZP4_Ig-like"/>
    <property type="match status" value="1"/>
</dbReference>
<evidence type="ECO:0000259" key="23">
    <source>
        <dbReference type="PROSITE" id="PS51448"/>
    </source>
</evidence>
<dbReference type="PROSITE" id="PS00025">
    <property type="entry name" value="P_TREFOIL_1"/>
    <property type="match status" value="1"/>
</dbReference>
<dbReference type="InParanoid" id="L5K2Y7"/>
<feature type="compositionally biased region" description="Basic and acidic residues" evidence="21">
    <location>
        <begin position="1"/>
        <end position="13"/>
    </location>
</feature>
<organism evidence="24 25">
    <name type="scientific">Pteropus alecto</name>
    <name type="common">Black flying fox</name>
    <dbReference type="NCBI Taxonomy" id="9402"/>
    <lineage>
        <taxon>Eukaryota</taxon>
        <taxon>Metazoa</taxon>
        <taxon>Chordata</taxon>
        <taxon>Craniata</taxon>
        <taxon>Vertebrata</taxon>
        <taxon>Euteleostomi</taxon>
        <taxon>Mammalia</taxon>
        <taxon>Eutheria</taxon>
        <taxon>Laurasiatheria</taxon>
        <taxon>Chiroptera</taxon>
        <taxon>Yinpterochiroptera</taxon>
        <taxon>Pteropodoidea</taxon>
        <taxon>Pteropodidae</taxon>
        <taxon>Pteropodinae</taxon>
        <taxon>Pteropus</taxon>
    </lineage>
</organism>
<evidence type="ECO:0000256" key="15">
    <source>
        <dbReference type="ARBA" id="ARBA00024183"/>
    </source>
</evidence>
<evidence type="ECO:0000256" key="18">
    <source>
        <dbReference type="ARBA" id="ARBA00042273"/>
    </source>
</evidence>
<proteinExistence type="inferred from homology"/>